<dbReference type="Proteomes" id="UP000245207">
    <property type="component" value="Unassembled WGS sequence"/>
</dbReference>
<organism evidence="1 2">
    <name type="scientific">Artemisia annua</name>
    <name type="common">Sweet wormwood</name>
    <dbReference type="NCBI Taxonomy" id="35608"/>
    <lineage>
        <taxon>Eukaryota</taxon>
        <taxon>Viridiplantae</taxon>
        <taxon>Streptophyta</taxon>
        <taxon>Embryophyta</taxon>
        <taxon>Tracheophyta</taxon>
        <taxon>Spermatophyta</taxon>
        <taxon>Magnoliopsida</taxon>
        <taxon>eudicotyledons</taxon>
        <taxon>Gunneridae</taxon>
        <taxon>Pentapetalae</taxon>
        <taxon>asterids</taxon>
        <taxon>campanulids</taxon>
        <taxon>Asterales</taxon>
        <taxon>Asteraceae</taxon>
        <taxon>Asteroideae</taxon>
        <taxon>Anthemideae</taxon>
        <taxon>Artemisiinae</taxon>
        <taxon>Artemisia</taxon>
    </lineage>
</organism>
<accession>A0A2U1MML2</accession>
<protein>
    <submittedName>
        <fullName evidence="1">Uncharacterized protein</fullName>
    </submittedName>
</protein>
<dbReference type="EMBL" id="PKPP01004867">
    <property type="protein sequence ID" value="PWA62454.1"/>
    <property type="molecule type" value="Genomic_DNA"/>
</dbReference>
<dbReference type="STRING" id="35608.A0A2U1MML2"/>
<dbReference type="AlphaFoldDB" id="A0A2U1MML2"/>
<gene>
    <name evidence="1" type="ORF">CTI12_AA194000</name>
</gene>
<reference evidence="1 2" key="1">
    <citation type="journal article" date="2018" name="Mol. Plant">
        <title>The genome of Artemisia annua provides insight into the evolution of Asteraceae family and artemisinin biosynthesis.</title>
        <authorList>
            <person name="Shen Q."/>
            <person name="Zhang L."/>
            <person name="Liao Z."/>
            <person name="Wang S."/>
            <person name="Yan T."/>
            <person name="Shi P."/>
            <person name="Liu M."/>
            <person name="Fu X."/>
            <person name="Pan Q."/>
            <person name="Wang Y."/>
            <person name="Lv Z."/>
            <person name="Lu X."/>
            <person name="Zhang F."/>
            <person name="Jiang W."/>
            <person name="Ma Y."/>
            <person name="Chen M."/>
            <person name="Hao X."/>
            <person name="Li L."/>
            <person name="Tang Y."/>
            <person name="Lv G."/>
            <person name="Zhou Y."/>
            <person name="Sun X."/>
            <person name="Brodelius P.E."/>
            <person name="Rose J.K.C."/>
            <person name="Tang K."/>
        </authorList>
    </citation>
    <scope>NUCLEOTIDE SEQUENCE [LARGE SCALE GENOMIC DNA]</scope>
    <source>
        <strain evidence="2">cv. Huhao1</strain>
        <tissue evidence="1">Leaf</tissue>
    </source>
</reference>
<keyword evidence="2" id="KW-1185">Reference proteome</keyword>
<name>A0A2U1MML2_ARTAN</name>
<dbReference type="OrthoDB" id="2020900at2759"/>
<sequence>MQIEYDKFKIIPIARVPDAMDLRVVQGRKPNDIKKVSKTDAKRKKNFEVKVVAVRLLQ</sequence>
<evidence type="ECO:0000313" key="1">
    <source>
        <dbReference type="EMBL" id="PWA62454.1"/>
    </source>
</evidence>
<comment type="caution">
    <text evidence="1">The sequence shown here is derived from an EMBL/GenBank/DDBJ whole genome shotgun (WGS) entry which is preliminary data.</text>
</comment>
<proteinExistence type="predicted"/>
<evidence type="ECO:0000313" key="2">
    <source>
        <dbReference type="Proteomes" id="UP000245207"/>
    </source>
</evidence>